<protein>
    <submittedName>
        <fullName evidence="3">DUF4440 domain-containing protein</fullName>
    </submittedName>
</protein>
<evidence type="ECO:0000313" key="4">
    <source>
        <dbReference type="Proteomes" id="UP000249725"/>
    </source>
</evidence>
<dbReference type="InterPro" id="IPR032710">
    <property type="entry name" value="NTF2-like_dom_sf"/>
</dbReference>
<gene>
    <name evidence="3" type="ORF">DJ018_05595</name>
</gene>
<dbReference type="OrthoDB" id="1551077at2"/>
<evidence type="ECO:0000313" key="3">
    <source>
        <dbReference type="EMBL" id="RAK57414.1"/>
    </source>
</evidence>
<organism evidence="3 4">
    <name type="scientific">Phenylobacterium deserti</name>
    <dbReference type="NCBI Taxonomy" id="1914756"/>
    <lineage>
        <taxon>Bacteria</taxon>
        <taxon>Pseudomonadati</taxon>
        <taxon>Pseudomonadota</taxon>
        <taxon>Alphaproteobacteria</taxon>
        <taxon>Caulobacterales</taxon>
        <taxon>Caulobacteraceae</taxon>
        <taxon>Phenylobacterium</taxon>
    </lineage>
</organism>
<sequence>MNTTSIQAGRPAGRCFSRRVSLAMTLLLPFCAKTAQAAEPLDRAVEQLIARAERQAQLFNAGRMREWNALVGIGDGFTLMEPFGGATSHGFNPTEEKLAKLAKNFRNGTARLEIDQTYASKDMVVLVYVERNDGEVHGLPNQDWSLRVTQVFQRQGDGWKLVHRHADPLVHPISLADLSSLAAGRGLPKAD</sequence>
<dbReference type="InterPro" id="IPR027843">
    <property type="entry name" value="DUF4440"/>
</dbReference>
<comment type="caution">
    <text evidence="3">The sequence shown here is derived from an EMBL/GenBank/DDBJ whole genome shotgun (WGS) entry which is preliminary data.</text>
</comment>
<dbReference type="AlphaFoldDB" id="A0A328AV28"/>
<dbReference type="RefSeq" id="WP_111513866.1">
    <property type="nucleotide sequence ID" value="NZ_QFYR01000001.1"/>
</dbReference>
<reference evidence="4" key="1">
    <citation type="submission" date="2018-05" db="EMBL/GenBank/DDBJ databases">
        <authorList>
            <person name="Li X."/>
        </authorList>
    </citation>
    <scope>NUCLEOTIDE SEQUENCE [LARGE SCALE GENOMIC DNA]</scope>
    <source>
        <strain evidence="4">YIM 73061</strain>
    </source>
</reference>
<proteinExistence type="predicted"/>
<dbReference type="Pfam" id="PF14534">
    <property type="entry name" value="DUF4440"/>
    <property type="match status" value="1"/>
</dbReference>
<feature type="domain" description="DUF4440" evidence="2">
    <location>
        <begin position="56"/>
        <end position="161"/>
    </location>
</feature>
<name>A0A328AV28_9CAUL</name>
<dbReference type="Proteomes" id="UP000249725">
    <property type="component" value="Unassembled WGS sequence"/>
</dbReference>
<accession>A0A328AV28</accession>
<evidence type="ECO:0000259" key="2">
    <source>
        <dbReference type="Pfam" id="PF14534"/>
    </source>
</evidence>
<dbReference type="SUPFAM" id="SSF54427">
    <property type="entry name" value="NTF2-like"/>
    <property type="match status" value="1"/>
</dbReference>
<dbReference type="EMBL" id="QFYR01000001">
    <property type="protein sequence ID" value="RAK57414.1"/>
    <property type="molecule type" value="Genomic_DNA"/>
</dbReference>
<dbReference type="Gene3D" id="3.10.450.50">
    <property type="match status" value="1"/>
</dbReference>
<keyword evidence="4" id="KW-1185">Reference proteome</keyword>
<feature type="signal peptide" evidence="1">
    <location>
        <begin position="1"/>
        <end position="37"/>
    </location>
</feature>
<feature type="chain" id="PRO_5016304679" evidence="1">
    <location>
        <begin position="38"/>
        <end position="191"/>
    </location>
</feature>
<evidence type="ECO:0000256" key="1">
    <source>
        <dbReference type="SAM" id="SignalP"/>
    </source>
</evidence>
<keyword evidence="1" id="KW-0732">Signal</keyword>